<evidence type="ECO:0000256" key="5">
    <source>
        <dbReference type="SAM" id="Phobius"/>
    </source>
</evidence>
<evidence type="ECO:0000256" key="2">
    <source>
        <dbReference type="ARBA" id="ARBA00022692"/>
    </source>
</evidence>
<dbReference type="RefSeq" id="XP_047772582.1">
    <property type="nucleotide sequence ID" value="XM_047925388.1"/>
</dbReference>
<keyword evidence="4 5" id="KW-0472">Membrane</keyword>
<reference evidence="6 7" key="1">
    <citation type="journal article" date="2021" name="Environ. Microbiol.">
        <title>Gene family expansions and transcriptome signatures uncover fungal adaptations to wood decay.</title>
        <authorList>
            <person name="Hage H."/>
            <person name="Miyauchi S."/>
            <person name="Viragh M."/>
            <person name="Drula E."/>
            <person name="Min B."/>
            <person name="Chaduli D."/>
            <person name="Navarro D."/>
            <person name="Favel A."/>
            <person name="Norest M."/>
            <person name="Lesage-Meessen L."/>
            <person name="Balint B."/>
            <person name="Merenyi Z."/>
            <person name="de Eugenio L."/>
            <person name="Morin E."/>
            <person name="Martinez A.T."/>
            <person name="Baldrian P."/>
            <person name="Stursova M."/>
            <person name="Martinez M.J."/>
            <person name="Novotny C."/>
            <person name="Magnuson J.K."/>
            <person name="Spatafora J.W."/>
            <person name="Maurice S."/>
            <person name="Pangilinan J."/>
            <person name="Andreopoulos W."/>
            <person name="LaButti K."/>
            <person name="Hundley H."/>
            <person name="Na H."/>
            <person name="Kuo A."/>
            <person name="Barry K."/>
            <person name="Lipzen A."/>
            <person name="Henrissat B."/>
            <person name="Riley R."/>
            <person name="Ahrendt S."/>
            <person name="Nagy L.G."/>
            <person name="Grigoriev I.V."/>
            <person name="Martin F."/>
            <person name="Rosso M.N."/>
        </authorList>
    </citation>
    <scope>NUCLEOTIDE SEQUENCE [LARGE SCALE GENOMIC DNA]</scope>
    <source>
        <strain evidence="6 7">CIRM-BRFM 1785</strain>
    </source>
</reference>
<evidence type="ECO:0000313" key="6">
    <source>
        <dbReference type="EMBL" id="KAH9829050.1"/>
    </source>
</evidence>
<accession>A0ABQ8JZ97</accession>
<dbReference type="GeneID" id="72006120"/>
<dbReference type="PANTHER" id="PTHR31465:SF9">
    <property type="entry name" value="SPHINGOID LONG-CHAIN BASE TRANSPORTER RSB1"/>
    <property type="match status" value="1"/>
</dbReference>
<name>A0ABQ8JZ97_9APHY</name>
<proteinExistence type="predicted"/>
<dbReference type="InterPro" id="IPR007568">
    <property type="entry name" value="RTA1"/>
</dbReference>
<evidence type="ECO:0000256" key="1">
    <source>
        <dbReference type="ARBA" id="ARBA00004141"/>
    </source>
</evidence>
<comment type="subcellular location">
    <subcellularLocation>
        <location evidence="1">Membrane</location>
        <topology evidence="1">Multi-pass membrane protein</topology>
    </subcellularLocation>
</comment>
<evidence type="ECO:0000256" key="3">
    <source>
        <dbReference type="ARBA" id="ARBA00022989"/>
    </source>
</evidence>
<dbReference type="EMBL" id="JADCUA010000044">
    <property type="protein sequence ID" value="KAH9829050.1"/>
    <property type="molecule type" value="Genomic_DNA"/>
</dbReference>
<comment type="caution">
    <text evidence="6">The sequence shown here is derived from an EMBL/GenBank/DDBJ whole genome shotgun (WGS) entry which is preliminary data.</text>
</comment>
<dbReference type="PANTHER" id="PTHR31465">
    <property type="entry name" value="PROTEIN RTA1-RELATED"/>
    <property type="match status" value="1"/>
</dbReference>
<keyword evidence="2 5" id="KW-0812">Transmembrane</keyword>
<sequence>MSAPVLRARASSDDFNQNPYGYVPTEWICILFLVLFSLSTGALPLFRETVSAKFNAHPARTALHSVETLHTRLWWLIPTACTAGALEILGWVGRLWSSLNVDAENPYLMQYVLAPSGKCTTCLFCLIEAMRQLDTLRRAVSYMSHLSRLFLI</sequence>
<evidence type="ECO:0000256" key="4">
    <source>
        <dbReference type="ARBA" id="ARBA00023136"/>
    </source>
</evidence>
<organism evidence="6 7">
    <name type="scientific">Rhodofomes roseus</name>
    <dbReference type="NCBI Taxonomy" id="34475"/>
    <lineage>
        <taxon>Eukaryota</taxon>
        <taxon>Fungi</taxon>
        <taxon>Dikarya</taxon>
        <taxon>Basidiomycota</taxon>
        <taxon>Agaricomycotina</taxon>
        <taxon>Agaricomycetes</taxon>
        <taxon>Polyporales</taxon>
        <taxon>Rhodofomes</taxon>
    </lineage>
</organism>
<evidence type="ECO:0000313" key="7">
    <source>
        <dbReference type="Proteomes" id="UP000814176"/>
    </source>
</evidence>
<dbReference type="Proteomes" id="UP000814176">
    <property type="component" value="Unassembled WGS sequence"/>
</dbReference>
<gene>
    <name evidence="6" type="ORF">C8Q71DRAFT_791987</name>
</gene>
<keyword evidence="7" id="KW-1185">Reference proteome</keyword>
<feature type="transmembrane region" description="Helical" evidence="5">
    <location>
        <begin position="20"/>
        <end position="46"/>
    </location>
</feature>
<protein>
    <submittedName>
        <fullName evidence="6">Uncharacterized protein</fullName>
    </submittedName>
</protein>
<keyword evidence="3 5" id="KW-1133">Transmembrane helix</keyword>
<feature type="transmembrane region" description="Helical" evidence="5">
    <location>
        <begin position="73"/>
        <end position="96"/>
    </location>
</feature>
<feature type="transmembrane region" description="Helical" evidence="5">
    <location>
        <begin position="108"/>
        <end position="127"/>
    </location>
</feature>